<dbReference type="OrthoDB" id="9795763at2"/>
<dbReference type="RefSeq" id="WP_044497861.1">
    <property type="nucleotide sequence ID" value="NZ_LK391969.1"/>
</dbReference>
<dbReference type="FunFam" id="3.30.70.120:FF:000006">
    <property type="entry name" value="GTP cyclohydrolase 1 type 2 homolog"/>
    <property type="match status" value="1"/>
</dbReference>
<dbReference type="PATRIC" id="fig|1461581.3.peg.226"/>
<dbReference type="InterPro" id="IPR015867">
    <property type="entry name" value="N-reg_PII/ATP_PRibTrfase_C"/>
</dbReference>
<protein>
    <submittedName>
        <fullName evidence="1">Putative GTP cyclohydrolase 1 type 2</fullName>
    </submittedName>
</protein>
<dbReference type="PANTHER" id="PTHR41774">
    <property type="match status" value="1"/>
</dbReference>
<dbReference type="EMBL" id="LK391969">
    <property type="protein sequence ID" value="CEF25329.1"/>
    <property type="molecule type" value="Genomic_DNA"/>
</dbReference>
<proteinExistence type="predicted"/>
<dbReference type="AlphaFoldDB" id="A0A078M3V1"/>
<reference evidence="1" key="1">
    <citation type="submission" date="2014-07" db="EMBL/GenBank/DDBJ databases">
        <authorList>
            <person name="Urmite Genomes Urmite Genomes"/>
        </authorList>
    </citation>
    <scope>NUCLEOTIDE SEQUENCE</scope>
    <source>
        <strain evidence="1">12M76_air</strain>
    </source>
</reference>
<gene>
    <name evidence="1" type="ORF">BN1049_00231</name>
</gene>
<name>A0A078M3V1_9PSED</name>
<organism evidence="1">
    <name type="scientific">Pseudomonas saudimassiliensis</name>
    <dbReference type="NCBI Taxonomy" id="1461581"/>
    <lineage>
        <taxon>Bacteria</taxon>
        <taxon>Pseudomonadati</taxon>
        <taxon>Pseudomonadota</taxon>
        <taxon>Gammaproteobacteria</taxon>
        <taxon>Pseudomonadales</taxon>
        <taxon>Pseudomonadaceae</taxon>
        <taxon>Pseudomonas</taxon>
    </lineage>
</organism>
<dbReference type="GO" id="GO:0016787">
    <property type="term" value="F:hydrolase activity"/>
    <property type="evidence" value="ECO:0007669"/>
    <property type="project" value="UniProtKB-KW"/>
</dbReference>
<dbReference type="InterPro" id="IPR036069">
    <property type="entry name" value="DUF34/NIF3_sf"/>
</dbReference>
<dbReference type="SUPFAM" id="SSF102705">
    <property type="entry name" value="NIF3 (NGG1p interacting factor 3)-like"/>
    <property type="match status" value="1"/>
</dbReference>
<dbReference type="Gene3D" id="3.30.70.120">
    <property type="match status" value="1"/>
</dbReference>
<dbReference type="EMBL" id="LM997413">
    <property type="protein sequence ID" value="CEA00929.1"/>
    <property type="molecule type" value="Genomic_DNA"/>
</dbReference>
<evidence type="ECO:0000313" key="1">
    <source>
        <dbReference type="EMBL" id="CEA00929.1"/>
    </source>
</evidence>
<keyword evidence="1" id="KW-0378">Hydrolase</keyword>
<sequence>MYKLCFFVPESHLEPVKQAVFAAGGGRIGDYEHCCWQVLGQGQFRPGQGADPFIGTTGELETVAEYRVDLVCADELIAAAVAALKQAHPYEEPAYDVWRLADF</sequence>
<dbReference type="PANTHER" id="PTHR41774:SF1">
    <property type="entry name" value="NGG1P INTERACTING FACTOR NIF3"/>
    <property type="match status" value="1"/>
</dbReference>
<accession>A0A078M3V1</accession>